<accession>A0A2A9D617</accession>
<evidence type="ECO:0000256" key="2">
    <source>
        <dbReference type="SAM" id="SignalP"/>
    </source>
</evidence>
<dbReference type="OrthoDB" id="8099475at2"/>
<keyword evidence="2" id="KW-0732">Signal</keyword>
<keyword evidence="5" id="KW-1185">Reference proteome</keyword>
<evidence type="ECO:0000259" key="3">
    <source>
        <dbReference type="SMART" id="SM00900"/>
    </source>
</evidence>
<reference evidence="4 5" key="1">
    <citation type="submission" date="2017-10" db="EMBL/GenBank/DDBJ databases">
        <title>Sequencing the genomes of 1000 actinobacteria strains.</title>
        <authorList>
            <person name="Klenk H.-P."/>
        </authorList>
    </citation>
    <scope>NUCLEOTIDE SEQUENCE [LARGE SCALE GENOMIC DNA]</scope>
    <source>
        <strain evidence="4 5">DSM 21801</strain>
    </source>
</reference>
<dbReference type="RefSeq" id="WP_098470142.1">
    <property type="nucleotide sequence ID" value="NZ_PDJD01000001.1"/>
</dbReference>
<feature type="chain" id="PRO_5039388850" evidence="2">
    <location>
        <begin position="17"/>
        <end position="172"/>
    </location>
</feature>
<organism evidence="4 5">
    <name type="scientific">Serinibacter salmoneus</name>
    <dbReference type="NCBI Taxonomy" id="556530"/>
    <lineage>
        <taxon>Bacteria</taxon>
        <taxon>Bacillati</taxon>
        <taxon>Actinomycetota</taxon>
        <taxon>Actinomycetes</taxon>
        <taxon>Micrococcales</taxon>
        <taxon>Beutenbergiaceae</taxon>
        <taxon>Serinibacter</taxon>
    </lineage>
</organism>
<gene>
    <name evidence="4" type="ORF">ATL40_2916</name>
</gene>
<feature type="signal peptide" evidence="2">
    <location>
        <begin position="1"/>
        <end position="16"/>
    </location>
</feature>
<proteinExistence type="predicted"/>
<evidence type="ECO:0000256" key="1">
    <source>
        <dbReference type="SAM" id="MobiDB-lite"/>
    </source>
</evidence>
<dbReference type="Pfam" id="PF04205">
    <property type="entry name" value="FMN_bind"/>
    <property type="match status" value="1"/>
</dbReference>
<dbReference type="EMBL" id="PDJD01000001">
    <property type="protein sequence ID" value="PFG21289.1"/>
    <property type="molecule type" value="Genomic_DNA"/>
</dbReference>
<sequence length="172" mass="17644">MRRILLTALSTASALALLLSYRTSTEVVRPAPPQVAASAAGQTESEVSAGSATSPSQETGEAADGDTSDSDADTDTSDTSEAITYTGDPIPVAFGTLQVEITVVDGAITRATAIDYPYTDPRDIQLNGEAIPILEAATLEAQSADIDLVTGATFTSQGYIDSLQSALDEAGL</sequence>
<dbReference type="InterPro" id="IPR007329">
    <property type="entry name" value="FMN-bd"/>
</dbReference>
<evidence type="ECO:0000313" key="5">
    <source>
        <dbReference type="Proteomes" id="UP000224915"/>
    </source>
</evidence>
<protein>
    <submittedName>
        <fullName evidence="4">FMN-binding protein</fullName>
    </submittedName>
</protein>
<dbReference type="AlphaFoldDB" id="A0A2A9D617"/>
<feature type="compositionally biased region" description="Polar residues" evidence="1">
    <location>
        <begin position="40"/>
        <end position="59"/>
    </location>
</feature>
<dbReference type="Proteomes" id="UP000224915">
    <property type="component" value="Unassembled WGS sequence"/>
</dbReference>
<dbReference type="GO" id="GO:0016020">
    <property type="term" value="C:membrane"/>
    <property type="evidence" value="ECO:0007669"/>
    <property type="project" value="InterPro"/>
</dbReference>
<dbReference type="GO" id="GO:0010181">
    <property type="term" value="F:FMN binding"/>
    <property type="evidence" value="ECO:0007669"/>
    <property type="project" value="InterPro"/>
</dbReference>
<name>A0A2A9D617_9MICO</name>
<feature type="region of interest" description="Disordered" evidence="1">
    <location>
        <begin position="28"/>
        <end position="85"/>
    </location>
</feature>
<feature type="compositionally biased region" description="Acidic residues" evidence="1">
    <location>
        <begin position="61"/>
        <end position="78"/>
    </location>
</feature>
<dbReference type="Gene3D" id="3.90.1010.20">
    <property type="match status" value="1"/>
</dbReference>
<evidence type="ECO:0000313" key="4">
    <source>
        <dbReference type="EMBL" id="PFG21289.1"/>
    </source>
</evidence>
<dbReference type="SMART" id="SM00900">
    <property type="entry name" value="FMN_bind"/>
    <property type="match status" value="1"/>
</dbReference>
<feature type="domain" description="FMN-binding" evidence="3">
    <location>
        <begin position="93"/>
        <end position="170"/>
    </location>
</feature>
<comment type="caution">
    <text evidence="4">The sequence shown here is derived from an EMBL/GenBank/DDBJ whole genome shotgun (WGS) entry which is preliminary data.</text>
</comment>